<evidence type="ECO:0000313" key="7">
    <source>
        <dbReference type="EMBL" id="KAG7448490.1"/>
    </source>
</evidence>
<dbReference type="GO" id="GO:0033063">
    <property type="term" value="C:Rad51B-Rad51C-Rad51D-XRCC2 complex"/>
    <property type="evidence" value="ECO:0007669"/>
    <property type="project" value="TreeGrafter"/>
</dbReference>
<keyword evidence="8" id="KW-1185">Reference proteome</keyword>
<dbReference type="InterPro" id="IPR052093">
    <property type="entry name" value="HR_Repair_Mediator"/>
</dbReference>
<accession>A0A9P8AUQ6</accession>
<dbReference type="AlphaFoldDB" id="A0A9P8AUQ6"/>
<evidence type="ECO:0000256" key="5">
    <source>
        <dbReference type="ARBA" id="ARBA00023204"/>
    </source>
</evidence>
<evidence type="ECO:0000256" key="6">
    <source>
        <dbReference type="ARBA" id="ARBA00023242"/>
    </source>
</evidence>
<dbReference type="PANTHER" id="PTHR46239:SF1">
    <property type="entry name" value="DNA REPAIR PROTEIN RAD51 HOMOLOG 3"/>
    <property type="match status" value="1"/>
</dbReference>
<comment type="subcellular location">
    <subcellularLocation>
        <location evidence="1">Nucleus</location>
    </subcellularLocation>
</comment>
<protein>
    <submittedName>
        <fullName evidence="7">P-loop containing nucleoside triphosphate hydrolase protein</fullName>
    </submittedName>
</protein>
<reference evidence="7" key="1">
    <citation type="submission" date="2020-11" db="EMBL/GenBank/DDBJ databases">
        <title>Adaptations for nitrogen fixation in a non-lichenized fungal sporocarp promotes dispersal by wood-feeding termites.</title>
        <authorList>
            <consortium name="DOE Joint Genome Institute"/>
            <person name="Koch R.A."/>
            <person name="Yoon G."/>
            <person name="Arayal U."/>
            <person name="Lail K."/>
            <person name="Amirebrahimi M."/>
            <person name="Labutti K."/>
            <person name="Lipzen A."/>
            <person name="Riley R."/>
            <person name="Barry K."/>
            <person name="Henrissat B."/>
            <person name="Grigoriev I.V."/>
            <person name="Herr J.R."/>
            <person name="Aime M.C."/>
        </authorList>
    </citation>
    <scope>NUCLEOTIDE SEQUENCE</scope>
    <source>
        <strain evidence="7">MCA 3950</strain>
    </source>
</reference>
<keyword evidence="6" id="KW-0539">Nucleus</keyword>
<dbReference type="PANTHER" id="PTHR46239">
    <property type="entry name" value="DNA REPAIR PROTEIN RAD51 HOMOLOG 3 RAD51C"/>
    <property type="match status" value="1"/>
</dbReference>
<dbReference type="SUPFAM" id="SSF52540">
    <property type="entry name" value="P-loop containing nucleoside triphosphate hydrolases"/>
    <property type="match status" value="1"/>
</dbReference>
<keyword evidence="7" id="KW-0378">Hydrolase</keyword>
<evidence type="ECO:0000256" key="4">
    <source>
        <dbReference type="ARBA" id="ARBA00022840"/>
    </source>
</evidence>
<sequence>MSRLLPGMCGFRTLQNASEVSRNQVLTPQTRLPTPMIPIYLSALPFSPSTLSSLMRAGYETIKDVQGISPEDLSEEFDIPLSISQALINSQRPTLTLLGSTLPWTQSVSLLSGSGVKARVSTLCAPLDRLLSGGLSRGSVLEISGAPGTPKEILTVNIVASFVKSRERVLFVDLQNMTSPATLRRALKKGISDVPTNFLELVSYMPMHSLSEFMTFMYNLLSYLRRNPDVALLVINSISFPFQTSPMLTLQTKISLHDRIKQTFSRAYAFNNLTIVTTSQLATKLLKTDGTAGNFDTGARGIMVPQLGSYLPPGRSYRVILSRETRLSGTLRLLYSPSAMHQDNGQHMLEEPYAKCGDSISSHFDDNAIGKWR</sequence>
<dbReference type="Proteomes" id="UP000812287">
    <property type="component" value="Unassembled WGS sequence"/>
</dbReference>
<dbReference type="EMBL" id="MU250529">
    <property type="protein sequence ID" value="KAG7448490.1"/>
    <property type="molecule type" value="Genomic_DNA"/>
</dbReference>
<keyword evidence="3" id="KW-0227">DNA damage</keyword>
<keyword evidence="5" id="KW-0234">DNA repair</keyword>
<dbReference type="InterPro" id="IPR027417">
    <property type="entry name" value="P-loop_NTPase"/>
</dbReference>
<evidence type="ECO:0000256" key="3">
    <source>
        <dbReference type="ARBA" id="ARBA00022763"/>
    </source>
</evidence>
<dbReference type="GeneID" id="66099207"/>
<dbReference type="Gene3D" id="3.40.50.300">
    <property type="entry name" value="P-loop containing nucleotide triphosphate hydrolases"/>
    <property type="match status" value="1"/>
</dbReference>
<keyword evidence="4" id="KW-0067">ATP-binding</keyword>
<dbReference type="RefSeq" id="XP_043041990.1">
    <property type="nucleotide sequence ID" value="XM_043176920.1"/>
</dbReference>
<dbReference type="OrthoDB" id="5957327at2759"/>
<organism evidence="7 8">
    <name type="scientific">Guyanagaster necrorhizus</name>
    <dbReference type="NCBI Taxonomy" id="856835"/>
    <lineage>
        <taxon>Eukaryota</taxon>
        <taxon>Fungi</taxon>
        <taxon>Dikarya</taxon>
        <taxon>Basidiomycota</taxon>
        <taxon>Agaricomycotina</taxon>
        <taxon>Agaricomycetes</taxon>
        <taxon>Agaricomycetidae</taxon>
        <taxon>Agaricales</taxon>
        <taxon>Marasmiineae</taxon>
        <taxon>Physalacriaceae</taxon>
        <taxon>Guyanagaster</taxon>
    </lineage>
</organism>
<dbReference type="GO" id="GO:0000707">
    <property type="term" value="P:meiotic DNA recombinase assembly"/>
    <property type="evidence" value="ECO:0007669"/>
    <property type="project" value="TreeGrafter"/>
</dbReference>
<dbReference type="GO" id="GO:0005657">
    <property type="term" value="C:replication fork"/>
    <property type="evidence" value="ECO:0007669"/>
    <property type="project" value="TreeGrafter"/>
</dbReference>
<evidence type="ECO:0000256" key="2">
    <source>
        <dbReference type="ARBA" id="ARBA00022741"/>
    </source>
</evidence>
<dbReference type="GO" id="GO:0007131">
    <property type="term" value="P:reciprocal meiotic recombination"/>
    <property type="evidence" value="ECO:0007669"/>
    <property type="project" value="TreeGrafter"/>
</dbReference>
<comment type="caution">
    <text evidence="7">The sequence shown here is derived from an EMBL/GenBank/DDBJ whole genome shotgun (WGS) entry which is preliminary data.</text>
</comment>
<dbReference type="GO" id="GO:0000400">
    <property type="term" value="F:four-way junction DNA binding"/>
    <property type="evidence" value="ECO:0007669"/>
    <property type="project" value="TreeGrafter"/>
</dbReference>
<dbReference type="GO" id="GO:0033065">
    <property type="term" value="C:Rad51C-XRCC3 complex"/>
    <property type="evidence" value="ECO:0007669"/>
    <property type="project" value="TreeGrafter"/>
</dbReference>
<proteinExistence type="predicted"/>
<evidence type="ECO:0000313" key="8">
    <source>
        <dbReference type="Proteomes" id="UP000812287"/>
    </source>
</evidence>
<evidence type="ECO:0000256" key="1">
    <source>
        <dbReference type="ARBA" id="ARBA00004123"/>
    </source>
</evidence>
<dbReference type="GO" id="GO:0008821">
    <property type="term" value="F:crossover junction DNA endonuclease activity"/>
    <property type="evidence" value="ECO:0007669"/>
    <property type="project" value="TreeGrafter"/>
</dbReference>
<keyword evidence="2" id="KW-0547">Nucleotide-binding</keyword>
<gene>
    <name evidence="7" type="ORF">BT62DRAFT_1003205</name>
</gene>
<dbReference type="GO" id="GO:0005524">
    <property type="term" value="F:ATP binding"/>
    <property type="evidence" value="ECO:0007669"/>
    <property type="project" value="UniProtKB-KW"/>
</dbReference>
<name>A0A9P8AUQ6_9AGAR</name>